<evidence type="ECO:0000259" key="3">
    <source>
        <dbReference type="PROSITE" id="PS51253"/>
    </source>
</evidence>
<evidence type="ECO:0000313" key="5">
    <source>
        <dbReference type="Proteomes" id="UP000708208"/>
    </source>
</evidence>
<feature type="compositionally biased region" description="Pro residues" evidence="2">
    <location>
        <begin position="448"/>
        <end position="472"/>
    </location>
</feature>
<evidence type="ECO:0000256" key="2">
    <source>
        <dbReference type="SAM" id="MobiDB-lite"/>
    </source>
</evidence>
<dbReference type="AlphaFoldDB" id="A0A8J2P748"/>
<accession>A0A8J2P748</accession>
<evidence type="ECO:0000313" key="4">
    <source>
        <dbReference type="EMBL" id="CAG7733669.1"/>
    </source>
</evidence>
<dbReference type="PANTHER" id="PTHR19303">
    <property type="entry name" value="TRANSPOSON"/>
    <property type="match status" value="1"/>
</dbReference>
<dbReference type="EMBL" id="CAJVCH010253254">
    <property type="protein sequence ID" value="CAG7733669.1"/>
    <property type="molecule type" value="Genomic_DNA"/>
</dbReference>
<feature type="region of interest" description="Disordered" evidence="2">
    <location>
        <begin position="421"/>
        <end position="558"/>
    </location>
</feature>
<sequence>MAWRFTPSSFTTIAHMVNCWWNGPSNLLKEDPPEQVCMVINTLDSTGTSPFIFTTDLFDEYQCLMEELLTEDEDDDEEEFFDALDFFVHDIPDECSQGDKPVFTEEMENEILSYVQALANRFYAMTRQALAELAFHLAERNHLPHPFQNGIAGNGWITGFLNRHEDKLSLRDGTPTSLVRITSFNRTEVYKFFNLLEEIVIAKGFTGSTIYNMDETGVTVVPSKSLKRIARKVVRSVPIMVPVERGRLVTVMCCFSAQGNYIPPMFVFPQTCTNISMAEASANSSYTTSSKGWSNTQCFIKWLKHFRKFAAPTPTTPLLLIVDNHGSHISYQAVIFCRRNSIELLTLPPHCTHKMQPADVSFFSPLKANYSKYLNKWLSEHPFQKPRMCDIPAIFSYAFNDAAKQETAVNGFRKTGIWVQNPATQQWGPNKHNFDDAFDEESDDDENSPPPSPPSSPPDSIPSSPPDSPPQSRPHSPSQSPPHYPSIFQGHSSLYSPSQALQHSPHFISQAHSQSKSNLPFLSTSHPTSNFPSHSDTFSTSQSSLHFQLPSDSQSTQFRSHTNLHDLNTYPYSSQPSSDLQPYLPLCSPSHFSTNLPPNTQHTHQNIHLKSHYSTITTHASPPRTLSNILPTLPQTPPTYFQSSASSSFNFHSISPPCLDIPIPTSSQCISQDLCWLLRNPPVIEDGSAPDSCPRYQHIAPVPPVRSSTDQPIGTTSVPPVGPPMDQPIGKTSVPPVRPPMYQLIGIASAPPLGPPTDQLIGIAAVPPVGPPTDQPIVLAPVPPVGPPTDQPIGIAPVPPVGPPISLDKKTKVRKNLKRQSLVPMYSDSSEESDYADEMIHRDPDCDDCYEILTGTKEAMGPDDVQTIVLPKQKPLIQFHKAFDVGPELITIERLFPTSQEAGYSGSKRKPRKKLSSELMTSNENLKILSQKEAKKKSKTSSSDSEKRQTRSATFSEKKSLRSGKNV</sequence>
<feature type="compositionally biased region" description="Polar residues" evidence="2">
    <location>
        <begin position="510"/>
        <end position="532"/>
    </location>
</feature>
<proteinExistence type="predicted"/>
<feature type="domain" description="HTH CENPB-type" evidence="3">
    <location>
        <begin position="95"/>
        <end position="170"/>
    </location>
</feature>
<dbReference type="PANTHER" id="PTHR19303:SF74">
    <property type="entry name" value="POGO TRANSPOSABLE ELEMENT WITH KRAB DOMAIN"/>
    <property type="match status" value="1"/>
</dbReference>
<dbReference type="InterPro" id="IPR004875">
    <property type="entry name" value="DDE_SF_endonuclease_dom"/>
</dbReference>
<feature type="compositionally biased region" description="Acidic residues" evidence="2">
    <location>
        <begin position="436"/>
        <end position="447"/>
    </location>
</feature>
<name>A0A8J2P748_9HEXA</name>
<dbReference type="InterPro" id="IPR006600">
    <property type="entry name" value="HTH_CenpB_DNA-bd_dom"/>
</dbReference>
<dbReference type="GO" id="GO:0003677">
    <property type="term" value="F:DNA binding"/>
    <property type="evidence" value="ECO:0007669"/>
    <property type="project" value="UniProtKB-KW"/>
</dbReference>
<feature type="compositionally biased region" description="Low complexity" evidence="2">
    <location>
        <begin position="533"/>
        <end position="544"/>
    </location>
</feature>
<protein>
    <recommendedName>
        <fullName evidence="3">HTH CENPB-type domain-containing protein</fullName>
    </recommendedName>
</protein>
<dbReference type="Pfam" id="PF03221">
    <property type="entry name" value="HTH_Tnp_Tc5"/>
    <property type="match status" value="1"/>
</dbReference>
<dbReference type="InterPro" id="IPR050863">
    <property type="entry name" value="CenT-Element_Derived"/>
</dbReference>
<feature type="region of interest" description="Disordered" evidence="2">
    <location>
        <begin position="701"/>
        <end position="727"/>
    </location>
</feature>
<organism evidence="4 5">
    <name type="scientific">Allacma fusca</name>
    <dbReference type="NCBI Taxonomy" id="39272"/>
    <lineage>
        <taxon>Eukaryota</taxon>
        <taxon>Metazoa</taxon>
        <taxon>Ecdysozoa</taxon>
        <taxon>Arthropoda</taxon>
        <taxon>Hexapoda</taxon>
        <taxon>Collembola</taxon>
        <taxon>Symphypleona</taxon>
        <taxon>Sminthuridae</taxon>
        <taxon>Allacma</taxon>
    </lineage>
</organism>
<feature type="compositionally biased region" description="Polar residues" evidence="2">
    <location>
        <begin position="706"/>
        <end position="718"/>
    </location>
</feature>
<evidence type="ECO:0000256" key="1">
    <source>
        <dbReference type="ARBA" id="ARBA00023125"/>
    </source>
</evidence>
<dbReference type="GO" id="GO:0005634">
    <property type="term" value="C:nucleus"/>
    <property type="evidence" value="ECO:0007669"/>
    <property type="project" value="TreeGrafter"/>
</dbReference>
<comment type="caution">
    <text evidence="4">The sequence shown here is derived from an EMBL/GenBank/DDBJ whole genome shotgun (WGS) entry which is preliminary data.</text>
</comment>
<dbReference type="OrthoDB" id="4327074at2759"/>
<gene>
    <name evidence="4" type="ORF">AFUS01_LOCUS22099</name>
</gene>
<reference evidence="4" key="1">
    <citation type="submission" date="2021-06" db="EMBL/GenBank/DDBJ databases">
        <authorList>
            <person name="Hodson N. C."/>
            <person name="Mongue J. A."/>
            <person name="Jaron S. K."/>
        </authorList>
    </citation>
    <scope>NUCLEOTIDE SEQUENCE</scope>
</reference>
<feature type="compositionally biased region" description="Polar residues" evidence="2">
    <location>
        <begin position="489"/>
        <end position="502"/>
    </location>
</feature>
<dbReference type="PROSITE" id="PS51253">
    <property type="entry name" value="HTH_CENPB"/>
    <property type="match status" value="1"/>
</dbReference>
<dbReference type="Pfam" id="PF03184">
    <property type="entry name" value="DDE_1"/>
    <property type="match status" value="1"/>
</dbReference>
<keyword evidence="1" id="KW-0238">DNA-binding</keyword>
<keyword evidence="5" id="KW-1185">Reference proteome</keyword>
<dbReference type="Proteomes" id="UP000708208">
    <property type="component" value="Unassembled WGS sequence"/>
</dbReference>
<feature type="region of interest" description="Disordered" evidence="2">
    <location>
        <begin position="901"/>
        <end position="967"/>
    </location>
</feature>